<evidence type="ECO:0000313" key="2">
    <source>
        <dbReference type="Proteomes" id="UP000276770"/>
    </source>
</evidence>
<organism evidence="1 2">
    <name type="scientific">Falsibacillus albus</name>
    <dbReference type="NCBI Taxonomy" id="2478915"/>
    <lineage>
        <taxon>Bacteria</taxon>
        <taxon>Bacillati</taxon>
        <taxon>Bacillota</taxon>
        <taxon>Bacilli</taxon>
        <taxon>Bacillales</taxon>
        <taxon>Bacillaceae</taxon>
        <taxon>Falsibacillus</taxon>
    </lineage>
</organism>
<reference evidence="1 2" key="1">
    <citation type="submission" date="2018-10" db="EMBL/GenBank/DDBJ databases">
        <title>Falsibacillus sp. genome draft.</title>
        <authorList>
            <person name="Shi S."/>
        </authorList>
    </citation>
    <scope>NUCLEOTIDE SEQUENCE [LARGE SCALE GENOMIC DNA]</scope>
    <source>
        <strain evidence="1 2">GY 10110</strain>
    </source>
</reference>
<dbReference type="OrthoDB" id="2428270at2"/>
<dbReference type="Proteomes" id="UP000276770">
    <property type="component" value="Unassembled WGS sequence"/>
</dbReference>
<name>A0A3L7JPR7_9BACI</name>
<dbReference type="EMBL" id="RCVZ01000019">
    <property type="protein sequence ID" value="RLQ92324.1"/>
    <property type="molecule type" value="Genomic_DNA"/>
</dbReference>
<dbReference type="RefSeq" id="WP_121682389.1">
    <property type="nucleotide sequence ID" value="NZ_RCVZ01000019.1"/>
</dbReference>
<sequence>MNVDLTELQNEMPDFESHLEAREWFKERYENRFVLEGMAAIDGRRVYYYHLVKDPEVYEQYMESFASEEKHPITNSASFESYSTVEISEGGTVSFS</sequence>
<protein>
    <submittedName>
        <fullName evidence="1">Uncharacterized protein</fullName>
    </submittedName>
</protein>
<accession>A0A3L7JPR7</accession>
<keyword evidence="2" id="KW-1185">Reference proteome</keyword>
<proteinExistence type="predicted"/>
<gene>
    <name evidence="1" type="ORF">D9X91_19830</name>
</gene>
<comment type="caution">
    <text evidence="1">The sequence shown here is derived from an EMBL/GenBank/DDBJ whole genome shotgun (WGS) entry which is preliminary data.</text>
</comment>
<evidence type="ECO:0000313" key="1">
    <source>
        <dbReference type="EMBL" id="RLQ92324.1"/>
    </source>
</evidence>
<dbReference type="AlphaFoldDB" id="A0A3L7JPR7"/>